<dbReference type="InterPro" id="IPR015883">
    <property type="entry name" value="Glyco_hydro_20_cat"/>
</dbReference>
<dbReference type="STRING" id="299255.SAMN02745129_4079"/>
<dbReference type="GO" id="GO:0005975">
    <property type="term" value="P:carbohydrate metabolic process"/>
    <property type="evidence" value="ECO:0007669"/>
    <property type="project" value="InterPro"/>
</dbReference>
<keyword evidence="12" id="KW-1185">Reference proteome</keyword>
<evidence type="ECO:0000259" key="10">
    <source>
        <dbReference type="SMART" id="SM01081"/>
    </source>
</evidence>
<evidence type="ECO:0000256" key="2">
    <source>
        <dbReference type="ARBA" id="ARBA00006285"/>
    </source>
</evidence>
<dbReference type="SMART" id="SM01081">
    <property type="entry name" value="CHB_HEX"/>
    <property type="match status" value="1"/>
</dbReference>
<dbReference type="InterPro" id="IPR008965">
    <property type="entry name" value="CBM2/CBM3_carb-bd_dom_sf"/>
</dbReference>
<comment type="catalytic activity">
    <reaction evidence="1">
        <text>Hydrolysis of terminal non-reducing N-acetyl-D-hexosamine residues in N-acetyl-beta-D-hexosaminides.</text>
        <dbReference type="EC" id="3.2.1.52"/>
    </reaction>
</comment>
<accession>A0A1M5YCF5</accession>
<evidence type="ECO:0000256" key="4">
    <source>
        <dbReference type="ARBA" id="ARBA00022801"/>
    </source>
</evidence>
<dbReference type="GO" id="GO:0004563">
    <property type="term" value="F:beta-N-acetylhexosaminidase activity"/>
    <property type="evidence" value="ECO:0007669"/>
    <property type="project" value="UniProtKB-EC"/>
</dbReference>
<dbReference type="GO" id="GO:0016020">
    <property type="term" value="C:membrane"/>
    <property type="evidence" value="ECO:0007669"/>
    <property type="project" value="TreeGrafter"/>
</dbReference>
<dbReference type="EC" id="3.2.1.52" evidence="3"/>
<dbReference type="PANTHER" id="PTHR22600">
    <property type="entry name" value="BETA-HEXOSAMINIDASE"/>
    <property type="match status" value="1"/>
</dbReference>
<dbReference type="OrthoDB" id="9763537at2"/>
<evidence type="ECO:0000256" key="5">
    <source>
        <dbReference type="ARBA" id="ARBA00023295"/>
    </source>
</evidence>
<reference evidence="11 12" key="1">
    <citation type="submission" date="2016-11" db="EMBL/GenBank/DDBJ databases">
        <authorList>
            <person name="Jaros S."/>
            <person name="Januszkiewicz K."/>
            <person name="Wedrychowicz H."/>
        </authorList>
    </citation>
    <scope>NUCLEOTIDE SEQUENCE [LARGE SCALE GENOMIC DNA]</scope>
    <source>
        <strain evidence="11 12">DSM 16917</strain>
    </source>
</reference>
<dbReference type="InterPro" id="IPR013783">
    <property type="entry name" value="Ig-like_fold"/>
</dbReference>
<dbReference type="Pfam" id="PF00728">
    <property type="entry name" value="Glyco_hydro_20"/>
    <property type="match status" value="1"/>
</dbReference>
<dbReference type="InterPro" id="IPR004866">
    <property type="entry name" value="CHB/HEX_N_dom"/>
</dbReference>
<dbReference type="Pfam" id="PF02838">
    <property type="entry name" value="Glyco_hydro_20b"/>
    <property type="match status" value="1"/>
</dbReference>
<feature type="region of interest" description="Disordered" evidence="9">
    <location>
        <begin position="834"/>
        <end position="856"/>
    </location>
</feature>
<dbReference type="CDD" id="cd02847">
    <property type="entry name" value="E_set_Chitobiase_C"/>
    <property type="match status" value="1"/>
</dbReference>
<dbReference type="InterPro" id="IPR015882">
    <property type="entry name" value="HEX_bac_N"/>
</dbReference>
<dbReference type="InterPro" id="IPR025705">
    <property type="entry name" value="Beta_hexosaminidase_sua/sub"/>
</dbReference>
<dbReference type="InterPro" id="IPR029018">
    <property type="entry name" value="Hex-like_dom2"/>
</dbReference>
<evidence type="ECO:0000256" key="7">
    <source>
        <dbReference type="ARBA" id="ARBA00033000"/>
    </source>
</evidence>
<proteinExistence type="inferred from homology"/>
<dbReference type="GO" id="GO:0030247">
    <property type="term" value="F:polysaccharide binding"/>
    <property type="evidence" value="ECO:0007669"/>
    <property type="project" value="InterPro"/>
</dbReference>
<dbReference type="InterPro" id="IPR017853">
    <property type="entry name" value="GH"/>
</dbReference>
<dbReference type="InterPro" id="IPR004867">
    <property type="entry name" value="CHB_C_dom"/>
</dbReference>
<keyword evidence="4" id="KW-0378">Hydrolase</keyword>
<dbReference type="InterPro" id="IPR012291">
    <property type="entry name" value="CBM2_carb-bd_dom_sf"/>
</dbReference>
<organism evidence="11 12">
    <name type="scientific">Ferrimonas marina</name>
    <dbReference type="NCBI Taxonomy" id="299255"/>
    <lineage>
        <taxon>Bacteria</taxon>
        <taxon>Pseudomonadati</taxon>
        <taxon>Pseudomonadota</taxon>
        <taxon>Gammaproteobacteria</taxon>
        <taxon>Alteromonadales</taxon>
        <taxon>Ferrimonadaceae</taxon>
        <taxon>Ferrimonas</taxon>
    </lineage>
</organism>
<evidence type="ECO:0000256" key="1">
    <source>
        <dbReference type="ARBA" id="ARBA00001231"/>
    </source>
</evidence>
<dbReference type="Pfam" id="PF03174">
    <property type="entry name" value="CHB_HEX_C"/>
    <property type="match status" value="1"/>
</dbReference>
<evidence type="ECO:0000313" key="12">
    <source>
        <dbReference type="Proteomes" id="UP000184268"/>
    </source>
</evidence>
<dbReference type="SUPFAM" id="SSF55545">
    <property type="entry name" value="beta-N-acetylhexosaminidase-like domain"/>
    <property type="match status" value="1"/>
</dbReference>
<dbReference type="RefSeq" id="WP_073326031.1">
    <property type="nucleotide sequence ID" value="NZ_FQXG01000007.1"/>
</dbReference>
<sequence>MLRRSLAGIAVLTLLAGCQQVEPISSESLAAELGLGYQVVDNRPDEQCNPDKADGFCYRFAVSLTAGSQGLPAQGWQLLFSQVSYVQSIEGPFTLEHINGDLHRITPKAEFAGLAPGESVDILMRANFWSVSNSDPMPNYLIALGDETPVVIQSSRELQDPETGLWQMPFVAPLTDPERQLKRTSDDNTPQATAQWLYTENQRLAADGSALPEAGLIPTPQSLTLLEGQALTLARGLRLADNDFGDLSAALARLAQLGLAQSDKGTPLSLSRVDGLGTEGYQLSVSEAGIEVSASEPAGAFYALQSLAGLIRLDRDSIPALQIEDAPRYGYRGLHLDVARNYQGEEVLYKVIDQMAAYKLNTLHLHLADDEGWRLAIPGLPELTELGGQRCFDLSEQRCLLPQLGAGDDPQSSVNGYLSEQEYIELLRYADVRQVEVIPSLDMPGHARAAVRAMALRHQRLMAQGDAEEAGRYLLHDLEDKPEYLSVQYYTDNTINPCLDSSYAFIDKVLEGVQQMHQRAGVPLHTYHIGADETEEAWSHSPRCEALIESELQLDSDEDLTGYFLRRVALLLQQRGIRPAGWSDGMLSAKDQLPGQVSSYSWDLLAWGGHDKTHQQLKLGWDVVLSSPDVLYFDFPYEADPNEGGYYWGARNINTYKVFSLMPDNLPAHAEIWRDRQGNPYQAADTQFALDGERIQGIQAQLWTETVRHPDQVEYKLFPRLLAVAERAWHQADWELEYQPGLTFNAQTQHFQQQEARTADWQRFAALLGQQELAKLDRAGIAYRIPTVGAVAEQNRLQANLIFPGLALEYRIAGGEWQPYRADAPVSGALEVRARSADGQRPGRSLPLEATGTAGQ</sequence>
<keyword evidence="5" id="KW-0326">Glycosidase</keyword>
<dbReference type="Gene3D" id="3.30.379.10">
    <property type="entry name" value="Chitobiase/beta-hexosaminidase domain 2-like"/>
    <property type="match status" value="1"/>
</dbReference>
<dbReference type="Gene3D" id="2.60.40.290">
    <property type="match status" value="1"/>
</dbReference>
<name>A0A1M5YCF5_9GAMM</name>
<evidence type="ECO:0000313" key="11">
    <source>
        <dbReference type="EMBL" id="SHI09707.1"/>
    </source>
</evidence>
<evidence type="ECO:0000256" key="8">
    <source>
        <dbReference type="PIRSR" id="PIRSR625705-1"/>
    </source>
</evidence>
<gene>
    <name evidence="11" type="ORF">SAMN02745129_4079</name>
</gene>
<comment type="similarity">
    <text evidence="2">Belongs to the glycosyl hydrolase 20 family.</text>
</comment>
<dbReference type="Gene3D" id="3.20.20.80">
    <property type="entry name" value="Glycosidases"/>
    <property type="match status" value="1"/>
</dbReference>
<evidence type="ECO:0000256" key="6">
    <source>
        <dbReference type="ARBA" id="ARBA00030512"/>
    </source>
</evidence>
<protein>
    <recommendedName>
        <fullName evidence="3">beta-N-acetylhexosaminidase</fullName>
        <ecNumber evidence="3">3.2.1.52</ecNumber>
    </recommendedName>
    <alternativeName>
        <fullName evidence="6">Beta-N-acetylhexosaminidase</fullName>
    </alternativeName>
    <alternativeName>
        <fullName evidence="7">N-acetyl-beta-glucosaminidase</fullName>
    </alternativeName>
</protein>
<feature type="active site" description="Proton donor" evidence="8">
    <location>
        <position position="533"/>
    </location>
</feature>
<dbReference type="PROSITE" id="PS51257">
    <property type="entry name" value="PROKAR_LIPOPROTEIN"/>
    <property type="match status" value="1"/>
</dbReference>
<dbReference type="SUPFAM" id="SSF49384">
    <property type="entry name" value="Carbohydrate-binding domain"/>
    <property type="match status" value="1"/>
</dbReference>
<dbReference type="Pfam" id="PF03173">
    <property type="entry name" value="CHB_HEX"/>
    <property type="match status" value="1"/>
</dbReference>
<evidence type="ECO:0000256" key="9">
    <source>
        <dbReference type="SAM" id="MobiDB-lite"/>
    </source>
</evidence>
<dbReference type="AlphaFoldDB" id="A0A1M5YCF5"/>
<dbReference type="Proteomes" id="UP000184268">
    <property type="component" value="Unassembled WGS sequence"/>
</dbReference>
<dbReference type="SUPFAM" id="SSF51445">
    <property type="entry name" value="(Trans)glycosidases"/>
    <property type="match status" value="1"/>
</dbReference>
<dbReference type="PRINTS" id="PR00738">
    <property type="entry name" value="GLHYDRLASE20"/>
</dbReference>
<dbReference type="PANTHER" id="PTHR22600:SF57">
    <property type="entry name" value="BETA-N-ACETYLHEXOSAMINIDASE"/>
    <property type="match status" value="1"/>
</dbReference>
<dbReference type="EMBL" id="FQXG01000007">
    <property type="protein sequence ID" value="SHI09707.1"/>
    <property type="molecule type" value="Genomic_DNA"/>
</dbReference>
<evidence type="ECO:0000256" key="3">
    <source>
        <dbReference type="ARBA" id="ARBA00012663"/>
    </source>
</evidence>
<dbReference type="SUPFAM" id="SSF81296">
    <property type="entry name" value="E set domains"/>
    <property type="match status" value="1"/>
</dbReference>
<dbReference type="InterPro" id="IPR014756">
    <property type="entry name" value="Ig_E-set"/>
</dbReference>
<feature type="domain" description="Chitobiase/beta-hexosaminidases N-terminal" evidence="10">
    <location>
        <begin position="31"/>
        <end position="196"/>
    </location>
</feature>
<dbReference type="GO" id="GO:0030203">
    <property type="term" value="P:glycosaminoglycan metabolic process"/>
    <property type="evidence" value="ECO:0007669"/>
    <property type="project" value="TreeGrafter"/>
</dbReference>
<dbReference type="Gene3D" id="2.60.40.10">
    <property type="entry name" value="Immunoglobulins"/>
    <property type="match status" value="1"/>
</dbReference>